<name>A0A6J4ED96_9PSED</name>
<dbReference type="RefSeq" id="WP_173178611.1">
    <property type="nucleotide sequence ID" value="NZ_AP023189.1"/>
</dbReference>
<dbReference type="Proteomes" id="UP001054892">
    <property type="component" value="Unassembled WGS sequence"/>
</dbReference>
<proteinExistence type="predicted"/>
<dbReference type="Proteomes" id="UP000509383">
    <property type="component" value="Chromosome"/>
</dbReference>
<accession>A0A6J4ED96</accession>
<dbReference type="Pfam" id="PF16703">
    <property type="entry name" value="DUF5064"/>
    <property type="match status" value="1"/>
</dbReference>
<dbReference type="EMBL" id="BQKM01000005">
    <property type="protein sequence ID" value="GJN53096.1"/>
    <property type="molecule type" value="Genomic_DNA"/>
</dbReference>
<evidence type="ECO:0000313" key="1">
    <source>
        <dbReference type="EMBL" id="BCG27600.1"/>
    </source>
</evidence>
<reference evidence="1 3" key="1">
    <citation type="submission" date="2020-05" db="EMBL/GenBank/DDBJ databases">
        <title>Characterization of novel class B3 metallo-beta-lactamase from novel Pseudomonas species.</title>
        <authorList>
            <person name="Yamada K."/>
            <person name="Aoki K."/>
            <person name="Ishii Y."/>
        </authorList>
    </citation>
    <scope>NUCLEOTIDE SEQUENCE [LARGE SCALE GENOMIC DNA]</scope>
    <source>
        <strain evidence="1 3">TUM18999</strain>
        <strain evidence="2 4">TUM20286</strain>
    </source>
</reference>
<dbReference type="Gene3D" id="3.30.160.370">
    <property type="entry name" value="Domain of unknown function DUF5064"/>
    <property type="match status" value="1"/>
</dbReference>
<dbReference type="KEGG" id="ptw:TUM18999_57910"/>
<organism evidence="1 3">
    <name type="scientific">Pseudomonas tohonis</name>
    <dbReference type="NCBI Taxonomy" id="2725477"/>
    <lineage>
        <taxon>Bacteria</taxon>
        <taxon>Pseudomonadati</taxon>
        <taxon>Pseudomonadota</taxon>
        <taxon>Gammaproteobacteria</taxon>
        <taxon>Pseudomonadales</taxon>
        <taxon>Pseudomonadaceae</taxon>
        <taxon>Pseudomonas</taxon>
    </lineage>
</organism>
<sequence length="121" mass="14184">MFRPGHLVVRRDGAGPCPGYFIDMDYQLRQRDRETYVHFDLRGEVAGRGFHDTFELHRDVAYNFLQSTCRRLRRHGFPPHLRITAGMRGDYERVFADLRRQLHAAPGTPVDLGRFLLDRSL</sequence>
<evidence type="ECO:0000313" key="4">
    <source>
        <dbReference type="Proteomes" id="UP001054892"/>
    </source>
</evidence>
<gene>
    <name evidence="1" type="ORF">TUM18999_57910</name>
    <name evidence="2" type="ORF">TUM20286_28480</name>
</gene>
<evidence type="ECO:0000313" key="3">
    <source>
        <dbReference type="Proteomes" id="UP000509383"/>
    </source>
</evidence>
<dbReference type="EMBL" id="AP023189">
    <property type="protein sequence ID" value="BCG27600.1"/>
    <property type="molecule type" value="Genomic_DNA"/>
</dbReference>
<dbReference type="AlphaFoldDB" id="A0A6J4ED96"/>
<evidence type="ECO:0000313" key="2">
    <source>
        <dbReference type="EMBL" id="GJN53096.1"/>
    </source>
</evidence>
<protein>
    <submittedName>
        <fullName evidence="1">DUF5064 domain-containing protein</fullName>
    </submittedName>
</protein>
<keyword evidence="4" id="KW-1185">Reference proteome</keyword>
<dbReference type="InterPro" id="IPR032024">
    <property type="entry name" value="DUF5064"/>
</dbReference>